<feature type="non-terminal residue" evidence="1">
    <location>
        <position position="1"/>
    </location>
</feature>
<reference evidence="1 2" key="1">
    <citation type="journal article" date="2020" name="Biotechnol. Biofuels">
        <title>New insights from the biogas microbiome by comprehensive genome-resolved metagenomics of nearly 1600 species originating from multiple anaerobic digesters.</title>
        <authorList>
            <person name="Campanaro S."/>
            <person name="Treu L."/>
            <person name="Rodriguez-R L.M."/>
            <person name="Kovalovszki A."/>
            <person name="Ziels R.M."/>
            <person name="Maus I."/>
            <person name="Zhu X."/>
            <person name="Kougias P.G."/>
            <person name="Basile A."/>
            <person name="Luo G."/>
            <person name="Schluter A."/>
            <person name="Konstantinidis K.T."/>
            <person name="Angelidaki I."/>
        </authorList>
    </citation>
    <scope>NUCLEOTIDE SEQUENCE [LARGE SCALE GENOMIC DNA]</scope>
    <source>
        <strain evidence="1">AS27yjCOA_65</strain>
    </source>
</reference>
<comment type="caution">
    <text evidence="1">The sequence shown here is derived from an EMBL/GenBank/DDBJ whole genome shotgun (WGS) entry which is preliminary data.</text>
</comment>
<evidence type="ECO:0000313" key="2">
    <source>
        <dbReference type="Proteomes" id="UP000524246"/>
    </source>
</evidence>
<proteinExistence type="predicted"/>
<sequence>NIRRLDLRPERIGGVLFVGIGGKIPASLPSRLRLREKPAAADVERVFGITFAANKEGFESEYINVKIDGKDTKLRVETNLSISVLAEPPSPRVLIGTERTDDAVIISNRGTVSVRLTGGKVCRQGGVNQCIPINQKRLYPDDSWRLKVPADWSVSFIKDSVLGFEPLFVAPMER</sequence>
<organism evidence="1 2">
    <name type="scientific">SAR324 cluster bacterium</name>
    <dbReference type="NCBI Taxonomy" id="2024889"/>
    <lineage>
        <taxon>Bacteria</taxon>
        <taxon>Deltaproteobacteria</taxon>
        <taxon>SAR324 cluster</taxon>
    </lineage>
</organism>
<evidence type="ECO:0000313" key="1">
    <source>
        <dbReference type="EMBL" id="NMC63583.1"/>
    </source>
</evidence>
<accession>A0A7X9IJY9</accession>
<dbReference type="EMBL" id="JAAZON010000474">
    <property type="protein sequence ID" value="NMC63583.1"/>
    <property type="molecule type" value="Genomic_DNA"/>
</dbReference>
<dbReference type="Proteomes" id="UP000524246">
    <property type="component" value="Unassembled WGS sequence"/>
</dbReference>
<name>A0A7X9IJY9_9DELT</name>
<gene>
    <name evidence="1" type="ORF">GYA55_10510</name>
</gene>
<protein>
    <submittedName>
        <fullName evidence="1">Uncharacterized protein</fullName>
    </submittedName>
</protein>
<dbReference type="AlphaFoldDB" id="A0A7X9IJY9"/>